<dbReference type="GO" id="GO:0046076">
    <property type="term" value="P:dTTP catabolic process"/>
    <property type="evidence" value="ECO:0007669"/>
    <property type="project" value="TreeGrafter"/>
</dbReference>
<dbReference type="PANTHER" id="PTHR30522">
    <property type="entry name" value="NUCLEOSIDE TRIPHOSPHATE PYROPHOSPHOHYDROLASE"/>
    <property type="match status" value="1"/>
</dbReference>
<dbReference type="NCBIfam" id="TIGR00444">
    <property type="entry name" value="mazG"/>
    <property type="match status" value="1"/>
</dbReference>
<dbReference type="NCBIfam" id="NF007113">
    <property type="entry name" value="PRK09562.1"/>
    <property type="match status" value="1"/>
</dbReference>
<dbReference type="InterPro" id="IPR035013">
    <property type="entry name" value="YabN_N"/>
</dbReference>
<feature type="domain" description="Tetrapyrrole methylase" evidence="1">
    <location>
        <begin position="3"/>
        <end position="202"/>
    </location>
</feature>
<dbReference type="STRING" id="37659.GCA_000703125_00798"/>
<dbReference type="CDD" id="cd11528">
    <property type="entry name" value="NTP-PPase_MazG_Nterm"/>
    <property type="match status" value="1"/>
</dbReference>
<keyword evidence="3" id="KW-0489">Methyltransferase</keyword>
<dbReference type="EMBL" id="PTIS01000004">
    <property type="protein sequence ID" value="PPK48851.1"/>
    <property type="molecule type" value="Genomic_DNA"/>
</dbReference>
<dbReference type="FunFam" id="1.10.287.1080:FF:000001">
    <property type="entry name" value="Nucleoside triphosphate pyrophosphohydrolase"/>
    <property type="match status" value="1"/>
</dbReference>
<dbReference type="RefSeq" id="WP_104409562.1">
    <property type="nucleotide sequence ID" value="NZ_PTIS01000004.1"/>
</dbReference>
<dbReference type="Pfam" id="PF03819">
    <property type="entry name" value="MazG"/>
    <property type="match status" value="2"/>
</dbReference>
<organism evidence="3 4">
    <name type="scientific">Clostridium algidicarnis DSM 15099</name>
    <dbReference type="NCBI Taxonomy" id="1121295"/>
    <lineage>
        <taxon>Bacteria</taxon>
        <taxon>Bacillati</taxon>
        <taxon>Bacillota</taxon>
        <taxon>Clostridia</taxon>
        <taxon>Eubacteriales</taxon>
        <taxon>Clostridiaceae</taxon>
        <taxon>Clostridium</taxon>
    </lineage>
</organism>
<dbReference type="GO" id="GO:0006203">
    <property type="term" value="P:dGTP catabolic process"/>
    <property type="evidence" value="ECO:0007669"/>
    <property type="project" value="TreeGrafter"/>
</dbReference>
<comment type="caution">
    <text evidence="3">The sequence shown here is derived from an EMBL/GenBank/DDBJ whole genome shotgun (WGS) entry which is preliminary data.</text>
</comment>
<dbReference type="SUPFAM" id="SSF53790">
    <property type="entry name" value="Tetrapyrrole methylase"/>
    <property type="match status" value="1"/>
</dbReference>
<evidence type="ECO:0000259" key="2">
    <source>
        <dbReference type="Pfam" id="PF03819"/>
    </source>
</evidence>
<dbReference type="InterPro" id="IPR000878">
    <property type="entry name" value="4pyrrol_Mease"/>
</dbReference>
<dbReference type="GO" id="GO:0046052">
    <property type="term" value="P:UTP catabolic process"/>
    <property type="evidence" value="ECO:0007669"/>
    <property type="project" value="TreeGrafter"/>
</dbReference>
<dbReference type="GO" id="GO:0046061">
    <property type="term" value="P:dATP catabolic process"/>
    <property type="evidence" value="ECO:0007669"/>
    <property type="project" value="TreeGrafter"/>
</dbReference>
<feature type="domain" description="NTP pyrophosphohydrolase MazG-like" evidence="2">
    <location>
        <begin position="251"/>
        <end position="324"/>
    </location>
</feature>
<dbReference type="CDD" id="cd11529">
    <property type="entry name" value="NTP-PPase_MazG_Cterm"/>
    <property type="match status" value="1"/>
</dbReference>
<dbReference type="FunFam" id="1.10.287.1080:FF:000003">
    <property type="entry name" value="Nucleoside triphosphate pyrophosphohydrolase"/>
    <property type="match status" value="1"/>
</dbReference>
<dbReference type="Proteomes" id="UP000239863">
    <property type="component" value="Unassembled WGS sequence"/>
</dbReference>
<dbReference type="InterPro" id="IPR011551">
    <property type="entry name" value="NTP_PyrPHydrolase_MazG"/>
</dbReference>
<reference evidence="3 4" key="1">
    <citation type="submission" date="2018-02" db="EMBL/GenBank/DDBJ databases">
        <title>Genomic Encyclopedia of Archaeal and Bacterial Type Strains, Phase II (KMG-II): from individual species to whole genera.</title>
        <authorList>
            <person name="Goeker M."/>
        </authorList>
    </citation>
    <scope>NUCLEOTIDE SEQUENCE [LARGE SCALE GENOMIC DNA]</scope>
    <source>
        <strain evidence="3 4">DSM 15099</strain>
    </source>
</reference>
<gene>
    <name evidence="3" type="ORF">BD821_104113</name>
</gene>
<keyword evidence="3" id="KW-0808">Transferase</keyword>
<dbReference type="Gene3D" id="3.40.1010.10">
    <property type="entry name" value="Cobalt-precorrin-4 Transmethylase, Domain 1"/>
    <property type="match status" value="1"/>
</dbReference>
<dbReference type="GO" id="GO:0046047">
    <property type="term" value="P:TTP catabolic process"/>
    <property type="evidence" value="ECO:0007669"/>
    <property type="project" value="TreeGrafter"/>
</dbReference>
<dbReference type="InterPro" id="IPR035996">
    <property type="entry name" value="4pyrrol_Methylase_sf"/>
</dbReference>
<sequence>MIKILGLGPGSPEALTLGTLNELKSGKDIYLRTEKHPTVDYIKSMDIKVHTYDFAYDKFDSFDKVYQFIAEDLIKRHNIVDEVIYAVPGHPLVAERTVNILIDLCENQGIAVEIVPAVSFIDVIIERLKIDPINGLKIIDAFDVGNQNLDNNAGLIITQVYDQLISSEVKIRLLDYYHYDKEIYFVRAAGVKGEESIRKIPLYTLDRQADIDYLTSLYIPKGGKENKGLSELLDIMEKLRSEEGCPWDREQTHESLKRYLVEESYEVIEAIEEKDDEKIIEELGDVLLQVVFHAVIGKEEGYFNINDIINSISKKMIDRHPHVFGDTKVDNSIEVMVKWEEIKSIEKGYSTVVDAMEHIAKSLPSLIRAEKVQSKAKKVGFDFDVVDGAMDKIIEEFYELKEVYKGSNEAIIEEEMGDLIFSCVNVARMLGIDSELALNKTINKFIKRFKFMEDTAKSKEIKLEQMSLEEMDQLWNLSKSI</sequence>
<dbReference type="InterPro" id="IPR048015">
    <property type="entry name" value="NTP-PPase_MazG-like_N"/>
</dbReference>
<dbReference type="GO" id="GO:0032259">
    <property type="term" value="P:methylation"/>
    <property type="evidence" value="ECO:0007669"/>
    <property type="project" value="UniProtKB-KW"/>
</dbReference>
<dbReference type="CDD" id="cd11723">
    <property type="entry name" value="YabN_N_like"/>
    <property type="match status" value="1"/>
</dbReference>
<dbReference type="PIRSF" id="PIRSF002845">
    <property type="entry name" value="Ttrprl_mtas_MazG"/>
    <property type="match status" value="1"/>
</dbReference>
<dbReference type="InterPro" id="IPR014777">
    <property type="entry name" value="4pyrrole_Mease_sub1"/>
</dbReference>
<dbReference type="InterPro" id="IPR024180">
    <property type="entry name" value="Tetrapyrrole_Mease/MazG_pred"/>
</dbReference>
<dbReference type="AlphaFoldDB" id="A0A2S6FZ56"/>
<proteinExistence type="predicted"/>
<dbReference type="OrthoDB" id="9808939at2"/>
<dbReference type="GO" id="GO:0006950">
    <property type="term" value="P:response to stress"/>
    <property type="evidence" value="ECO:0007669"/>
    <property type="project" value="UniProtKB-ARBA"/>
</dbReference>
<dbReference type="InterPro" id="IPR004518">
    <property type="entry name" value="MazG-like_dom"/>
</dbReference>
<evidence type="ECO:0000313" key="4">
    <source>
        <dbReference type="Proteomes" id="UP000239863"/>
    </source>
</evidence>
<dbReference type="Gene3D" id="1.10.287.1080">
    <property type="entry name" value="MazG-like"/>
    <property type="match status" value="2"/>
</dbReference>
<name>A0A2S6FZ56_9CLOT</name>
<dbReference type="SUPFAM" id="SSF101386">
    <property type="entry name" value="all-alpha NTP pyrophosphatases"/>
    <property type="match status" value="2"/>
</dbReference>
<dbReference type="GO" id="GO:0047429">
    <property type="term" value="F:nucleoside triphosphate diphosphatase activity"/>
    <property type="evidence" value="ECO:0007669"/>
    <property type="project" value="InterPro"/>
</dbReference>
<dbReference type="GO" id="GO:0046081">
    <property type="term" value="P:dUTP catabolic process"/>
    <property type="evidence" value="ECO:0007669"/>
    <property type="project" value="TreeGrafter"/>
</dbReference>
<accession>A0A2S6FZ56</accession>
<feature type="domain" description="NTP pyrophosphohydrolase MazG-like" evidence="2">
    <location>
        <begin position="390"/>
        <end position="449"/>
    </location>
</feature>
<protein>
    <submittedName>
        <fullName evidence="3">Tetrapyrrole methylase family protein/MazG family protein</fullName>
    </submittedName>
</protein>
<dbReference type="InterPro" id="IPR048011">
    <property type="entry name" value="NTP-PPase_MazG-like_C"/>
</dbReference>
<dbReference type="Pfam" id="PF00590">
    <property type="entry name" value="TP_methylase"/>
    <property type="match status" value="1"/>
</dbReference>
<dbReference type="GO" id="GO:0008168">
    <property type="term" value="F:methyltransferase activity"/>
    <property type="evidence" value="ECO:0007669"/>
    <property type="project" value="UniProtKB-KW"/>
</dbReference>
<evidence type="ECO:0000313" key="3">
    <source>
        <dbReference type="EMBL" id="PPK48851.1"/>
    </source>
</evidence>
<dbReference type="PANTHER" id="PTHR30522:SF0">
    <property type="entry name" value="NUCLEOSIDE TRIPHOSPHATE PYROPHOSPHOHYDROLASE"/>
    <property type="match status" value="1"/>
</dbReference>
<evidence type="ECO:0000259" key="1">
    <source>
        <dbReference type="Pfam" id="PF00590"/>
    </source>
</evidence>